<feature type="domain" description="DUF294" evidence="2">
    <location>
        <begin position="212"/>
        <end position="336"/>
    </location>
</feature>
<evidence type="ECO:0000259" key="2">
    <source>
        <dbReference type="Pfam" id="PF10335"/>
    </source>
</evidence>
<keyword evidence="4" id="KW-1185">Reference proteome</keyword>
<name>A0ABR5A799_9BACL</name>
<evidence type="ECO:0000313" key="4">
    <source>
        <dbReference type="Proteomes" id="UP000054526"/>
    </source>
</evidence>
<protein>
    <recommendedName>
        <fullName evidence="5">Signal transduction protein</fullName>
    </recommendedName>
</protein>
<dbReference type="Pfam" id="PF03445">
    <property type="entry name" value="DUF294"/>
    <property type="match status" value="1"/>
</dbReference>
<organism evidence="3 4">
    <name type="scientific">Cohnella kolymensis</name>
    <dbReference type="NCBI Taxonomy" id="1590652"/>
    <lineage>
        <taxon>Bacteria</taxon>
        <taxon>Bacillati</taxon>
        <taxon>Bacillota</taxon>
        <taxon>Bacilli</taxon>
        <taxon>Bacillales</taxon>
        <taxon>Paenibacillaceae</taxon>
        <taxon>Cohnella</taxon>
    </lineage>
</organism>
<dbReference type="Proteomes" id="UP000054526">
    <property type="component" value="Unassembled WGS sequence"/>
</dbReference>
<dbReference type="Pfam" id="PF10335">
    <property type="entry name" value="DUF294_C"/>
    <property type="match status" value="1"/>
</dbReference>
<comment type="caution">
    <text evidence="3">The sequence shown here is derived from an EMBL/GenBank/DDBJ whole genome shotgun (WGS) entry which is preliminary data.</text>
</comment>
<dbReference type="EMBL" id="JXAL01000003">
    <property type="protein sequence ID" value="KIL36945.1"/>
    <property type="molecule type" value="Genomic_DNA"/>
</dbReference>
<evidence type="ECO:0008006" key="5">
    <source>
        <dbReference type="Google" id="ProtNLM"/>
    </source>
</evidence>
<gene>
    <name evidence="3" type="ORF">SD71_04325</name>
</gene>
<evidence type="ECO:0000259" key="1">
    <source>
        <dbReference type="Pfam" id="PF03445"/>
    </source>
</evidence>
<reference evidence="3 4" key="1">
    <citation type="submission" date="2014-12" db="EMBL/GenBank/DDBJ databases">
        <title>Draft genome sequence of Cohnella kolymensis strain B-2846.</title>
        <authorList>
            <person name="Karlyshev A.V."/>
            <person name="Kudryashova E.B."/>
        </authorList>
    </citation>
    <scope>NUCLEOTIDE SEQUENCE [LARGE SCALE GENOMIC DNA]</scope>
    <source>
        <strain evidence="3 4">VKM B-2846</strain>
    </source>
</reference>
<evidence type="ECO:0000313" key="3">
    <source>
        <dbReference type="EMBL" id="KIL36945.1"/>
    </source>
</evidence>
<dbReference type="CDD" id="cd05401">
    <property type="entry name" value="NT_GlnE_GlnD_like"/>
    <property type="match status" value="1"/>
</dbReference>
<proteinExistence type="predicted"/>
<dbReference type="RefSeq" id="WP_041060164.1">
    <property type="nucleotide sequence ID" value="NZ_JXAL01000003.1"/>
</dbReference>
<feature type="domain" description="Protein-PII uridylyltransferase N-terminal" evidence="1">
    <location>
        <begin position="45"/>
        <end position="170"/>
    </location>
</feature>
<dbReference type="InterPro" id="IPR018821">
    <property type="entry name" value="DUF294_put_nucleoTrafse_sb-bd"/>
</dbReference>
<sequence>MPDFESENRLRRIAGCQDLEQLKSIRIAEQQKLEEELHSSDSPLLVNRLNKLHDGIISKAVHLAENDLARKGHGAPPVPYAYLLFGSGGRSEQTMHSDQDSGLVYADSLDAGTAERSRTYFTQFSEAVVDSLLFLGYPLCEGKVLSSNADWRMTLDEWRNKLDGWFADPSWESVRYLLITADARAVTGDTGLAAQLQEHFYNELANHPSIAGRMLENTLRHKVLVGFFGQLLPERYGSDAGTVDIKYGAYIPMVNAFRLLAVREGIRATGTLERIEKLQQARALSSEEAEEARQAFAFVLKMRLIGKIIPAQLGRELTVSLKESLKAGRKIQSKLQGEMKHRFGGR</sequence>
<dbReference type="InterPro" id="IPR005105">
    <property type="entry name" value="GlnD_Uridyltrans_N"/>
</dbReference>
<accession>A0ABR5A799</accession>